<dbReference type="CDD" id="cd06976">
    <property type="entry name" value="cupin_MtlR-like_N"/>
    <property type="match status" value="1"/>
</dbReference>
<dbReference type="Gene3D" id="1.10.10.60">
    <property type="entry name" value="Homeodomain-like"/>
    <property type="match status" value="2"/>
</dbReference>
<dbReference type="SMART" id="SM00342">
    <property type="entry name" value="HTH_ARAC"/>
    <property type="match status" value="1"/>
</dbReference>
<dbReference type="Pfam" id="PF12833">
    <property type="entry name" value="HTH_18"/>
    <property type="match status" value="1"/>
</dbReference>
<dbReference type="GO" id="GO:0043565">
    <property type="term" value="F:sequence-specific DNA binding"/>
    <property type="evidence" value="ECO:0007669"/>
    <property type="project" value="InterPro"/>
</dbReference>
<dbReference type="PROSITE" id="PS01124">
    <property type="entry name" value="HTH_ARAC_FAMILY_2"/>
    <property type="match status" value="1"/>
</dbReference>
<sequence length="291" mass="33725">MVLKAQYRNISSTPGNSFKVKLLEAKEFPAAWHFHPQYELSLIVSSIGMRYVGNSVKNFSEGDLVLIGKNLPHCWKTIGNQKKNVRAIVVQWEEDLLGEGWIEKEEFKAISKLLKSSSLGIKFTQKVAKKLEKDFEELLILSPFKKLIKFLNILNILANQSHQELLAEPGFRNKVSIEDSERISTLNNFVKENYMNKINLKAAAYQISMSEEAFCRFFKNAMDKPFFQFVNEYKINMACKMLIDDVSSSVSQIAYECGYNNLSFFYRQFRRFVGKSPVEFRKMFKEIPCLN</sequence>
<evidence type="ECO:0000313" key="5">
    <source>
        <dbReference type="EMBL" id="TGV04185.1"/>
    </source>
</evidence>
<dbReference type="InterPro" id="IPR009057">
    <property type="entry name" value="Homeodomain-like_sf"/>
</dbReference>
<name>A0A4S1E1G5_9FLAO</name>
<keyword evidence="3" id="KW-0804">Transcription</keyword>
<keyword evidence="2" id="KW-0238">DNA-binding</keyword>
<comment type="caution">
    <text evidence="5">The sequence shown here is derived from an EMBL/GenBank/DDBJ whole genome shotgun (WGS) entry which is preliminary data.</text>
</comment>
<dbReference type="Gene3D" id="2.60.120.10">
    <property type="entry name" value="Jelly Rolls"/>
    <property type="match status" value="1"/>
</dbReference>
<proteinExistence type="predicted"/>
<keyword evidence="6" id="KW-1185">Reference proteome</keyword>
<evidence type="ECO:0000256" key="2">
    <source>
        <dbReference type="ARBA" id="ARBA00023125"/>
    </source>
</evidence>
<dbReference type="InterPro" id="IPR018062">
    <property type="entry name" value="HTH_AraC-typ_CS"/>
</dbReference>
<dbReference type="SUPFAM" id="SSF51182">
    <property type="entry name" value="RmlC-like cupins"/>
    <property type="match status" value="1"/>
</dbReference>
<gene>
    <name evidence="5" type="ORF">EM932_03335</name>
</gene>
<evidence type="ECO:0000256" key="3">
    <source>
        <dbReference type="ARBA" id="ARBA00023163"/>
    </source>
</evidence>
<feature type="domain" description="HTH araC/xylS-type" evidence="4">
    <location>
        <begin position="184"/>
        <end position="283"/>
    </location>
</feature>
<dbReference type="PRINTS" id="PR00032">
    <property type="entry name" value="HTHARAC"/>
</dbReference>
<dbReference type="PANTHER" id="PTHR43280">
    <property type="entry name" value="ARAC-FAMILY TRANSCRIPTIONAL REGULATOR"/>
    <property type="match status" value="1"/>
</dbReference>
<evidence type="ECO:0000256" key="1">
    <source>
        <dbReference type="ARBA" id="ARBA00023015"/>
    </source>
</evidence>
<dbReference type="Proteomes" id="UP000307602">
    <property type="component" value="Unassembled WGS sequence"/>
</dbReference>
<dbReference type="GO" id="GO:0003700">
    <property type="term" value="F:DNA-binding transcription factor activity"/>
    <property type="evidence" value="ECO:0007669"/>
    <property type="project" value="InterPro"/>
</dbReference>
<dbReference type="InterPro" id="IPR014710">
    <property type="entry name" value="RmlC-like_jellyroll"/>
</dbReference>
<keyword evidence="1" id="KW-0805">Transcription regulation</keyword>
<dbReference type="InterPro" id="IPR011051">
    <property type="entry name" value="RmlC_Cupin_sf"/>
</dbReference>
<reference evidence="5 6" key="1">
    <citation type="submission" date="2019-04" db="EMBL/GenBank/DDBJ databases">
        <authorList>
            <person name="Liu A."/>
        </authorList>
    </citation>
    <scope>NUCLEOTIDE SEQUENCE [LARGE SCALE GENOMIC DNA]</scope>
    <source>
        <strain evidence="5 6">RZ03</strain>
    </source>
</reference>
<protein>
    <submittedName>
        <fullName evidence="5">AraC family transcriptional regulator</fullName>
    </submittedName>
</protein>
<organism evidence="5 6">
    <name type="scientific">Flavivirga rizhaonensis</name>
    <dbReference type="NCBI Taxonomy" id="2559571"/>
    <lineage>
        <taxon>Bacteria</taxon>
        <taxon>Pseudomonadati</taxon>
        <taxon>Bacteroidota</taxon>
        <taxon>Flavobacteriia</taxon>
        <taxon>Flavobacteriales</taxon>
        <taxon>Flavobacteriaceae</taxon>
        <taxon>Flavivirga</taxon>
    </lineage>
</organism>
<evidence type="ECO:0000259" key="4">
    <source>
        <dbReference type="PROSITE" id="PS01124"/>
    </source>
</evidence>
<dbReference type="AlphaFoldDB" id="A0A4S1E1G5"/>
<evidence type="ECO:0000313" key="6">
    <source>
        <dbReference type="Proteomes" id="UP000307602"/>
    </source>
</evidence>
<dbReference type="EMBL" id="SRSO01000003">
    <property type="protein sequence ID" value="TGV04185.1"/>
    <property type="molecule type" value="Genomic_DNA"/>
</dbReference>
<dbReference type="PROSITE" id="PS00041">
    <property type="entry name" value="HTH_ARAC_FAMILY_1"/>
    <property type="match status" value="1"/>
</dbReference>
<accession>A0A4S1E1G5</accession>
<dbReference type="InterPro" id="IPR018060">
    <property type="entry name" value="HTH_AraC"/>
</dbReference>
<dbReference type="PANTHER" id="PTHR43280:SF27">
    <property type="entry name" value="TRANSCRIPTIONAL REGULATOR MTLR"/>
    <property type="match status" value="1"/>
</dbReference>
<dbReference type="OrthoDB" id="1410704at2"/>
<dbReference type="SUPFAM" id="SSF46689">
    <property type="entry name" value="Homeodomain-like"/>
    <property type="match status" value="1"/>
</dbReference>
<dbReference type="InterPro" id="IPR020449">
    <property type="entry name" value="Tscrpt_reg_AraC-type_HTH"/>
</dbReference>
<dbReference type="RefSeq" id="WP_135875475.1">
    <property type="nucleotide sequence ID" value="NZ_SRSO01000003.1"/>
</dbReference>